<proteinExistence type="predicted"/>
<keyword evidence="2" id="KW-1185">Reference proteome</keyword>
<protein>
    <submittedName>
        <fullName evidence="1">Uncharacterized protein</fullName>
    </submittedName>
</protein>
<gene>
    <name evidence="1" type="ORF">KDK_81410</name>
</gene>
<organism evidence="1 2">
    <name type="scientific">Dictyobacter kobayashii</name>
    <dbReference type="NCBI Taxonomy" id="2014872"/>
    <lineage>
        <taxon>Bacteria</taxon>
        <taxon>Bacillati</taxon>
        <taxon>Chloroflexota</taxon>
        <taxon>Ktedonobacteria</taxon>
        <taxon>Ktedonobacterales</taxon>
        <taxon>Dictyobacteraceae</taxon>
        <taxon>Dictyobacter</taxon>
    </lineage>
</organism>
<dbReference type="Proteomes" id="UP000287188">
    <property type="component" value="Unassembled WGS sequence"/>
</dbReference>
<reference evidence="2" key="1">
    <citation type="submission" date="2018-12" db="EMBL/GenBank/DDBJ databases">
        <title>Tengunoibacter tsumagoiensis gen. nov., sp. nov., Dictyobacter kobayashii sp. nov., D. alpinus sp. nov., and D. joshuensis sp. nov. and description of Dictyobacteraceae fam. nov. within the order Ktedonobacterales isolated from Tengu-no-mugimeshi.</title>
        <authorList>
            <person name="Wang C.M."/>
            <person name="Zheng Y."/>
            <person name="Sakai Y."/>
            <person name="Toyoda A."/>
            <person name="Minakuchi Y."/>
            <person name="Abe K."/>
            <person name="Yokota A."/>
            <person name="Yabe S."/>
        </authorList>
    </citation>
    <scope>NUCLEOTIDE SEQUENCE [LARGE SCALE GENOMIC DNA]</scope>
    <source>
        <strain evidence="2">Uno11</strain>
    </source>
</reference>
<name>A0A402AZ03_9CHLR</name>
<comment type="caution">
    <text evidence="1">The sequence shown here is derived from an EMBL/GenBank/DDBJ whole genome shotgun (WGS) entry which is preliminary data.</text>
</comment>
<dbReference type="EMBL" id="BIFS01000002">
    <property type="protein sequence ID" value="GCE24341.1"/>
    <property type="molecule type" value="Genomic_DNA"/>
</dbReference>
<accession>A0A402AZ03</accession>
<dbReference type="AlphaFoldDB" id="A0A402AZ03"/>
<sequence>MVEITKEKNGNFTIFALEKKDGELFYTPSGIMHKSLQRAIERGMSQLAVPAGV</sequence>
<evidence type="ECO:0000313" key="2">
    <source>
        <dbReference type="Proteomes" id="UP000287188"/>
    </source>
</evidence>
<evidence type="ECO:0000313" key="1">
    <source>
        <dbReference type="EMBL" id="GCE24341.1"/>
    </source>
</evidence>